<dbReference type="STRING" id="6412.T1EKF2"/>
<evidence type="ECO:0000313" key="5">
    <source>
        <dbReference type="Proteomes" id="UP000015101"/>
    </source>
</evidence>
<name>T1EKF2_HELRO</name>
<dbReference type="PANTHER" id="PTHR13399">
    <property type="entry name" value="TRANSLOCON-ASSOCIATED PROTEIN TRAP , GAMMA SUBUNIT"/>
    <property type="match status" value="1"/>
</dbReference>
<dbReference type="Pfam" id="PF00566">
    <property type="entry name" value="RabGAP-TBC"/>
    <property type="match status" value="1"/>
</dbReference>
<reference evidence="5" key="1">
    <citation type="submission" date="2012-12" db="EMBL/GenBank/DDBJ databases">
        <authorList>
            <person name="Hellsten U."/>
            <person name="Grimwood J."/>
            <person name="Chapman J.A."/>
            <person name="Shapiro H."/>
            <person name="Aerts A."/>
            <person name="Otillar R.P."/>
            <person name="Terry A.Y."/>
            <person name="Boore J.L."/>
            <person name="Simakov O."/>
            <person name="Marletaz F."/>
            <person name="Cho S.-J."/>
            <person name="Edsinger-Gonzales E."/>
            <person name="Havlak P."/>
            <person name="Kuo D.-H."/>
            <person name="Larsson T."/>
            <person name="Lv J."/>
            <person name="Arendt D."/>
            <person name="Savage R."/>
            <person name="Osoegawa K."/>
            <person name="de Jong P."/>
            <person name="Lindberg D.R."/>
            <person name="Seaver E.C."/>
            <person name="Weisblat D.A."/>
            <person name="Putnam N.H."/>
            <person name="Grigoriev I.V."/>
            <person name="Rokhsar D.S."/>
        </authorList>
    </citation>
    <scope>NUCLEOTIDE SEQUENCE</scope>
</reference>
<dbReference type="OMA" id="CIDWERT"/>
<protein>
    <recommendedName>
        <fullName evidence="1">TBC1 domain family member 30</fullName>
    </recommendedName>
</protein>
<evidence type="ECO:0000313" key="3">
    <source>
        <dbReference type="EMBL" id="ESO02368.1"/>
    </source>
</evidence>
<dbReference type="FunFam" id="1.10.8.270:FF:000009">
    <property type="entry name" value="TBC1 domain family member 30"/>
    <property type="match status" value="1"/>
</dbReference>
<evidence type="ECO:0000313" key="4">
    <source>
        <dbReference type="EnsemblMetazoa" id="HelroP150360"/>
    </source>
</evidence>
<evidence type="ECO:0000256" key="1">
    <source>
        <dbReference type="ARBA" id="ARBA00067508"/>
    </source>
</evidence>
<dbReference type="EMBL" id="AMQM01000864">
    <property type="status" value="NOT_ANNOTATED_CDS"/>
    <property type="molecule type" value="Genomic_DNA"/>
</dbReference>
<dbReference type="RefSeq" id="XP_009019776.1">
    <property type="nucleotide sequence ID" value="XM_009021528.1"/>
</dbReference>
<dbReference type="KEGG" id="hro:HELRODRAFT_150360"/>
<dbReference type="EMBL" id="KB096742">
    <property type="protein sequence ID" value="ESO02368.1"/>
    <property type="molecule type" value="Genomic_DNA"/>
</dbReference>
<dbReference type="HOGENOM" id="CLU_012937_2_0_1"/>
<accession>T1EKF2</accession>
<dbReference type="GeneID" id="20197052"/>
<dbReference type="AlphaFoldDB" id="T1EKF2"/>
<dbReference type="OrthoDB" id="289721at2759"/>
<dbReference type="eggNOG" id="KOG2058">
    <property type="taxonomic scope" value="Eukaryota"/>
</dbReference>
<dbReference type="InParanoid" id="T1EKF2"/>
<keyword evidence="5" id="KW-1185">Reference proteome</keyword>
<dbReference type="GO" id="GO:0005096">
    <property type="term" value="F:GTPase activator activity"/>
    <property type="evidence" value="ECO:0000318"/>
    <property type="project" value="GO_Central"/>
</dbReference>
<dbReference type="EnsemblMetazoa" id="HelroT150360">
    <property type="protein sequence ID" value="HelroP150360"/>
    <property type="gene ID" value="HelroG150360"/>
</dbReference>
<reference evidence="4" key="3">
    <citation type="submission" date="2015-06" db="UniProtKB">
        <authorList>
            <consortium name="EnsemblMetazoa"/>
        </authorList>
    </citation>
    <scope>IDENTIFICATION</scope>
</reference>
<evidence type="ECO:0000259" key="2">
    <source>
        <dbReference type="PROSITE" id="PS50086"/>
    </source>
</evidence>
<organism evidence="4 5">
    <name type="scientific">Helobdella robusta</name>
    <name type="common">Californian leech</name>
    <dbReference type="NCBI Taxonomy" id="6412"/>
    <lineage>
        <taxon>Eukaryota</taxon>
        <taxon>Metazoa</taxon>
        <taxon>Spiralia</taxon>
        <taxon>Lophotrochozoa</taxon>
        <taxon>Annelida</taxon>
        <taxon>Clitellata</taxon>
        <taxon>Hirudinea</taxon>
        <taxon>Rhynchobdellida</taxon>
        <taxon>Glossiphoniidae</taxon>
        <taxon>Helobdella</taxon>
    </lineage>
</organism>
<dbReference type="CTD" id="20197052"/>
<sequence length="276" mass="31770">ADNYMNSLCIDWERTKKFAFNEKSNPDDSKLGLQIVKDLHRTGCSGFSGQDNDEDRAVLKRVLLAYARWNKNVGYCQGFNVLAALILDVVDRQEDSALKVMIYLIDKVLPESYFANNLRSLSVDMAVFRDLLRTHLSLLSRHLDKLQSQAAKDHFSNGAYEPPLTNVFTMQWFLTMFATCLPKQTVLRVWDCVLLDGSEVLLRTGIVIWERLQSRIMTANSADEFYSMMGVLGQDMLDEQMFDTEELVKKIFHIAPFPLPQLSELREKFTYNITPF</sequence>
<dbReference type="Gene3D" id="1.10.8.270">
    <property type="entry name" value="putative rabgap domain of human tbc1 domain family member 14 like domains"/>
    <property type="match status" value="1"/>
</dbReference>
<dbReference type="FunFam" id="1.10.472.80:FF:000011">
    <property type="entry name" value="TBC1 domain family member 30"/>
    <property type="match status" value="1"/>
</dbReference>
<dbReference type="PROSITE" id="PS50086">
    <property type="entry name" value="TBC_RABGAP"/>
    <property type="match status" value="1"/>
</dbReference>
<dbReference type="SUPFAM" id="SSF47923">
    <property type="entry name" value="Ypt/Rab-GAP domain of gyp1p"/>
    <property type="match status" value="2"/>
</dbReference>
<dbReference type="Gene3D" id="1.10.472.80">
    <property type="entry name" value="Ypt/Rab-GAP domain of gyp1p, domain 3"/>
    <property type="match status" value="1"/>
</dbReference>
<dbReference type="Proteomes" id="UP000015101">
    <property type="component" value="Unassembled WGS sequence"/>
</dbReference>
<dbReference type="PANTHER" id="PTHR13399:SF4">
    <property type="entry name" value="TBC1 DOMAIN FAMILY MEMBER 30"/>
    <property type="match status" value="1"/>
</dbReference>
<gene>
    <name evidence="4" type="primary">20197052</name>
    <name evidence="3" type="ORF">HELRODRAFT_150360</name>
</gene>
<dbReference type="InterPro" id="IPR035969">
    <property type="entry name" value="Rab-GAP_TBC_sf"/>
</dbReference>
<dbReference type="InterPro" id="IPR000195">
    <property type="entry name" value="Rab-GAP-TBC_dom"/>
</dbReference>
<reference evidence="3 5" key="2">
    <citation type="journal article" date="2013" name="Nature">
        <title>Insights into bilaterian evolution from three spiralian genomes.</title>
        <authorList>
            <person name="Simakov O."/>
            <person name="Marletaz F."/>
            <person name="Cho S.J."/>
            <person name="Edsinger-Gonzales E."/>
            <person name="Havlak P."/>
            <person name="Hellsten U."/>
            <person name="Kuo D.H."/>
            <person name="Larsson T."/>
            <person name="Lv J."/>
            <person name="Arendt D."/>
            <person name="Savage R."/>
            <person name="Osoegawa K."/>
            <person name="de Jong P."/>
            <person name="Grimwood J."/>
            <person name="Chapman J.A."/>
            <person name="Shapiro H."/>
            <person name="Aerts A."/>
            <person name="Otillar R.P."/>
            <person name="Terry A.Y."/>
            <person name="Boore J.L."/>
            <person name="Grigoriev I.V."/>
            <person name="Lindberg D.R."/>
            <person name="Seaver E.C."/>
            <person name="Weisblat D.A."/>
            <person name="Putnam N.H."/>
            <person name="Rokhsar D.S."/>
        </authorList>
    </citation>
    <scope>NUCLEOTIDE SEQUENCE</scope>
</reference>
<feature type="domain" description="Rab-GAP TBC" evidence="2">
    <location>
        <begin position="1"/>
        <end position="197"/>
    </location>
</feature>
<dbReference type="SMART" id="SM00164">
    <property type="entry name" value="TBC"/>
    <property type="match status" value="1"/>
</dbReference>
<proteinExistence type="predicted"/>